<dbReference type="AlphaFoldDB" id="A0A919SAK2"/>
<dbReference type="PROSITE" id="PS51257">
    <property type="entry name" value="PROKAR_LIPOPROTEIN"/>
    <property type="match status" value="1"/>
</dbReference>
<dbReference type="Proteomes" id="UP000680865">
    <property type="component" value="Unassembled WGS sequence"/>
</dbReference>
<feature type="compositionally biased region" description="Low complexity" evidence="1">
    <location>
        <begin position="334"/>
        <end position="374"/>
    </location>
</feature>
<feature type="region of interest" description="Disordered" evidence="1">
    <location>
        <begin position="313"/>
        <end position="391"/>
    </location>
</feature>
<sequence length="537" mass="55543">MRGTFVARPPRRNRWAWVLLGAGLALACVLAAGGFVARQAAGATPPLAGARLSAPDLRIVVSASASCPALTPARLAGQVMAASGFGIRPVTGMRAGGRTGVAALTPAQWQQNKPWPDADPADREAGITALAHLTCQEIGKVRAARTAGDPWRLALAAQHVDGDYVETVERYAAWYALQPVLERRAVPPVPAIAVPEQDVAAVVTAGSVCPDLSPARIAAQIMATSGFDAAKVGATGEQGIAQFLPQVWAANAGEQDSPWTPSVAIPVLGRTMCKLMQDAGGQYGPALAAFTGGTGAMAAALLDDVTTAEKEYAKDKRLSAPASPAPVETETLRPIAPAPATTAPATTAPATTGPVTTSPGQQDQQAGGTQGDQPAVKDVDGGPGGDFGPYHVRNLTTRDCIAVPGNGTRDGPVIQIGCSNADDWTFEPRGTDGDGYELYWIRNAQDHFCVDPPGAGKVASSTSLNETGCSDKDNQFFRLEPQVAVAGTQYYWLRDAAADMCVDVPGAGTGGAGARLALVPCKSGDDHEWALLEKAQW</sequence>
<dbReference type="CDD" id="cd00161">
    <property type="entry name" value="beta-trefoil_Ricin-like"/>
    <property type="match status" value="1"/>
</dbReference>
<feature type="domain" description="Ricin B lectin" evidence="2">
    <location>
        <begin position="422"/>
        <end position="517"/>
    </location>
</feature>
<evidence type="ECO:0000313" key="3">
    <source>
        <dbReference type="EMBL" id="GIM68233.1"/>
    </source>
</evidence>
<name>A0A919SAK2_9ACTN</name>
<dbReference type="PROSITE" id="PS50231">
    <property type="entry name" value="RICIN_B_LECTIN"/>
    <property type="match status" value="1"/>
</dbReference>
<dbReference type="Gene3D" id="1.10.530.10">
    <property type="match status" value="1"/>
</dbReference>
<gene>
    <name evidence="3" type="ORF">Aco04nite_09920</name>
</gene>
<dbReference type="Pfam" id="PF14200">
    <property type="entry name" value="RicinB_lectin_2"/>
    <property type="match status" value="1"/>
</dbReference>
<keyword evidence="4" id="KW-1185">Reference proteome</keyword>
<accession>A0A919SAK2</accession>
<evidence type="ECO:0000259" key="2">
    <source>
        <dbReference type="Pfam" id="PF14200"/>
    </source>
</evidence>
<proteinExistence type="predicted"/>
<evidence type="ECO:0000313" key="4">
    <source>
        <dbReference type="Proteomes" id="UP000680865"/>
    </source>
</evidence>
<protein>
    <recommendedName>
        <fullName evidence="2">Ricin B lectin domain-containing protein</fullName>
    </recommendedName>
</protein>
<reference evidence="3" key="1">
    <citation type="submission" date="2021-03" db="EMBL/GenBank/DDBJ databases">
        <title>Whole genome shotgun sequence of Actinoplanes consettensis NBRC 14913.</title>
        <authorList>
            <person name="Komaki H."/>
            <person name="Tamura T."/>
        </authorList>
    </citation>
    <scope>NUCLEOTIDE SEQUENCE</scope>
    <source>
        <strain evidence="3">NBRC 14913</strain>
    </source>
</reference>
<dbReference type="InterPro" id="IPR000772">
    <property type="entry name" value="Ricin_B_lectin"/>
</dbReference>
<dbReference type="InterPro" id="IPR035992">
    <property type="entry name" value="Ricin_B-like_lectins"/>
</dbReference>
<dbReference type="Gene3D" id="2.80.10.50">
    <property type="match status" value="1"/>
</dbReference>
<dbReference type="SUPFAM" id="SSF53955">
    <property type="entry name" value="Lysozyme-like"/>
    <property type="match status" value="1"/>
</dbReference>
<comment type="caution">
    <text evidence="3">The sequence shown here is derived from an EMBL/GenBank/DDBJ whole genome shotgun (WGS) entry which is preliminary data.</text>
</comment>
<dbReference type="EMBL" id="BOQP01000004">
    <property type="protein sequence ID" value="GIM68233.1"/>
    <property type="molecule type" value="Genomic_DNA"/>
</dbReference>
<dbReference type="SUPFAM" id="SSF50370">
    <property type="entry name" value="Ricin B-like lectins"/>
    <property type="match status" value="1"/>
</dbReference>
<organism evidence="3 4">
    <name type="scientific">Winogradskya consettensis</name>
    <dbReference type="NCBI Taxonomy" id="113560"/>
    <lineage>
        <taxon>Bacteria</taxon>
        <taxon>Bacillati</taxon>
        <taxon>Actinomycetota</taxon>
        <taxon>Actinomycetes</taxon>
        <taxon>Micromonosporales</taxon>
        <taxon>Micromonosporaceae</taxon>
        <taxon>Winogradskya</taxon>
    </lineage>
</organism>
<dbReference type="InterPro" id="IPR023346">
    <property type="entry name" value="Lysozyme-like_dom_sf"/>
</dbReference>
<evidence type="ECO:0000256" key="1">
    <source>
        <dbReference type="SAM" id="MobiDB-lite"/>
    </source>
</evidence>